<accession>A0A5P3MRW6</accession>
<dbReference type="RefSeq" id="WP_123796133.1">
    <property type="nucleotide sequence ID" value="NZ_CP031699.1"/>
</dbReference>
<keyword evidence="2" id="KW-0067">ATP-binding</keyword>
<evidence type="ECO:0000313" key="4">
    <source>
        <dbReference type="EMBL" id="QEY24343.1"/>
    </source>
</evidence>
<dbReference type="GO" id="GO:0016301">
    <property type="term" value="F:kinase activity"/>
    <property type="evidence" value="ECO:0007669"/>
    <property type="project" value="InterPro"/>
</dbReference>
<evidence type="ECO:0000259" key="3">
    <source>
        <dbReference type="Pfam" id="PF06414"/>
    </source>
</evidence>
<evidence type="ECO:0000256" key="2">
    <source>
        <dbReference type="ARBA" id="ARBA00022840"/>
    </source>
</evidence>
<dbReference type="EMBL" id="CP031699">
    <property type="protein sequence ID" value="QEY24343.1"/>
    <property type="molecule type" value="Genomic_DNA"/>
</dbReference>
<dbReference type="AlphaFoldDB" id="A0A5P3MRW6"/>
<dbReference type="InterPro" id="IPR010488">
    <property type="entry name" value="Zeta_toxin_domain"/>
</dbReference>
<dbReference type="GO" id="GO:0005524">
    <property type="term" value="F:ATP binding"/>
    <property type="evidence" value="ECO:0007669"/>
    <property type="project" value="UniProtKB-KW"/>
</dbReference>
<keyword evidence="1" id="KW-0547">Nucleotide-binding</keyword>
<proteinExistence type="predicted"/>
<evidence type="ECO:0000256" key="1">
    <source>
        <dbReference type="ARBA" id="ARBA00022741"/>
    </source>
</evidence>
<protein>
    <recommendedName>
        <fullName evidence="3">Zeta toxin domain-containing protein</fullName>
    </recommendedName>
</protein>
<feature type="domain" description="Zeta toxin" evidence="3">
    <location>
        <begin position="6"/>
        <end position="140"/>
    </location>
</feature>
<organism evidence="4 5">
    <name type="scientific">Neisseria animalis</name>
    <dbReference type="NCBI Taxonomy" id="492"/>
    <lineage>
        <taxon>Bacteria</taxon>
        <taxon>Pseudomonadati</taxon>
        <taxon>Pseudomonadota</taxon>
        <taxon>Betaproteobacteria</taxon>
        <taxon>Neisseriales</taxon>
        <taxon>Neisseriaceae</taxon>
        <taxon>Neisseria</taxon>
    </lineage>
</organism>
<dbReference type="PANTHER" id="PTHR39206:SF1">
    <property type="entry name" value="SLL8004 PROTEIN"/>
    <property type="match status" value="1"/>
</dbReference>
<dbReference type="Pfam" id="PF06414">
    <property type="entry name" value="Zeta_toxin"/>
    <property type="match status" value="1"/>
</dbReference>
<dbReference type="KEGG" id="naq:D0T90_07480"/>
<reference evidence="4 5" key="1">
    <citation type="submission" date="2018-08" db="EMBL/GenBank/DDBJ databases">
        <title>Neisseria animalis ATCC 49930 complete genome.</title>
        <authorList>
            <person name="Veseli I.A."/>
            <person name="Mascarenhas dos Santos A.C."/>
            <person name="Buttler R."/>
            <person name="Pombert J.-F."/>
        </authorList>
    </citation>
    <scope>NUCLEOTIDE SEQUENCE [LARGE SCALE GENOMIC DNA]</scope>
    <source>
        <strain evidence="4 5">ATCC 49930</strain>
    </source>
</reference>
<dbReference type="OrthoDB" id="9791543at2"/>
<dbReference type="InterPro" id="IPR027417">
    <property type="entry name" value="P-loop_NTPase"/>
</dbReference>
<dbReference type="Proteomes" id="UP000325536">
    <property type="component" value="Chromosome"/>
</dbReference>
<name>A0A5P3MRW6_NEIAN</name>
<gene>
    <name evidence="4" type="ORF">D0T90_07480</name>
</gene>
<evidence type="ECO:0000313" key="5">
    <source>
        <dbReference type="Proteomes" id="UP000325536"/>
    </source>
</evidence>
<keyword evidence="5" id="KW-1185">Reference proteome</keyword>
<dbReference type="PANTHER" id="PTHR39206">
    <property type="entry name" value="SLL8004 PROTEIN"/>
    <property type="match status" value="1"/>
</dbReference>
<sequence length="194" mass="21771">MPNNLAIFYCGINGAGKSTLRTFNHDAVEIVIDSDHIATQIKPAHPRLADMEAGRKAISLFQFAIQQHLSFSMESTLSGRSILQRMKAAHENGFHVRLNDVAVDDAAINLARMAARAKAGGHFIDSNTVRRRFQTASKHLLQALPLCHEVFVYDNSYEQPNLIFWLTKSRITQLSEKLPAWGVQLQTDLLRLGY</sequence>
<dbReference type="Gene3D" id="3.40.50.300">
    <property type="entry name" value="P-loop containing nucleotide triphosphate hydrolases"/>
    <property type="match status" value="1"/>
</dbReference>